<dbReference type="Proteomes" id="UP000192247">
    <property type="component" value="Unassembled WGS sequence"/>
</dbReference>
<evidence type="ECO:0000313" key="2">
    <source>
        <dbReference type="Proteomes" id="UP000192247"/>
    </source>
</evidence>
<accession>A0A1V9X5V1</accession>
<comment type="caution">
    <text evidence="1">The sequence shown here is derived from an EMBL/GenBank/DDBJ whole genome shotgun (WGS) entry which is preliminary data.</text>
</comment>
<gene>
    <name evidence="1" type="ORF">BIW11_04479</name>
</gene>
<organism evidence="1 2">
    <name type="scientific">Tropilaelaps mercedesae</name>
    <dbReference type="NCBI Taxonomy" id="418985"/>
    <lineage>
        <taxon>Eukaryota</taxon>
        <taxon>Metazoa</taxon>
        <taxon>Ecdysozoa</taxon>
        <taxon>Arthropoda</taxon>
        <taxon>Chelicerata</taxon>
        <taxon>Arachnida</taxon>
        <taxon>Acari</taxon>
        <taxon>Parasitiformes</taxon>
        <taxon>Mesostigmata</taxon>
        <taxon>Gamasina</taxon>
        <taxon>Dermanyssoidea</taxon>
        <taxon>Laelapidae</taxon>
        <taxon>Tropilaelaps</taxon>
    </lineage>
</organism>
<sequence length="217" mass="23910">MRGFVDGLGRWTGWPIQLAEPASAASTPRSNGKPPALLTISKLSNYEESAAVGVVRADNIAAVVGASIVDLVDDFDMLFSLLPLLRLLLPSLCLRRHAIDNGNNNSSSGTDSRSRRTGTRWRATNGGLSLWYGDYCSHSTVSYCQWRHSWASADTHSIGSFHGTLGQLPHCFYNCSCVVRCCCVLLPQLQERANLYWSRATHRLAALLRTEGDLLQW</sequence>
<protein>
    <submittedName>
        <fullName evidence="1">Uncharacterized protein</fullName>
    </submittedName>
</protein>
<keyword evidence="2" id="KW-1185">Reference proteome</keyword>
<dbReference type="EMBL" id="MNPL01023163">
    <property type="protein sequence ID" value="OQR68867.1"/>
    <property type="molecule type" value="Genomic_DNA"/>
</dbReference>
<proteinExistence type="predicted"/>
<dbReference type="InParanoid" id="A0A1V9X5V1"/>
<dbReference type="AlphaFoldDB" id="A0A1V9X5V1"/>
<reference evidence="1 2" key="1">
    <citation type="journal article" date="2017" name="Gigascience">
        <title>Draft genome of the honey bee ectoparasitic mite, Tropilaelaps mercedesae, is shaped by the parasitic life history.</title>
        <authorList>
            <person name="Dong X."/>
            <person name="Armstrong S.D."/>
            <person name="Xia D."/>
            <person name="Makepeace B.L."/>
            <person name="Darby A.C."/>
            <person name="Kadowaki T."/>
        </authorList>
    </citation>
    <scope>NUCLEOTIDE SEQUENCE [LARGE SCALE GENOMIC DNA]</scope>
    <source>
        <strain evidence="1">Wuxi-XJTLU</strain>
    </source>
</reference>
<evidence type="ECO:0000313" key="1">
    <source>
        <dbReference type="EMBL" id="OQR68867.1"/>
    </source>
</evidence>
<name>A0A1V9X5V1_9ACAR</name>